<dbReference type="InterPro" id="IPR036116">
    <property type="entry name" value="FN3_sf"/>
</dbReference>
<dbReference type="Gene3D" id="2.60.120.200">
    <property type="match status" value="1"/>
</dbReference>
<protein>
    <submittedName>
        <fullName evidence="5">Fibronectin type III domain-containing protein</fullName>
    </submittedName>
</protein>
<sequence length="1537" mass="164731">MKKLLLMCQLLFGSFLMAQVAYTQDWTASGLNNWTTSGSVFSNNTTANQICGTTGGTIRGERYYGNAGQFTSPNLTGNNTGQVTMSFDYKVTDYYAGTTATPSANIGNIKVEYATSTSGPWITAYTINSANHVAANTCTTKTITFVPSAGNLYVRFNATSDINSDVYYYFDNVSISQSAPPTCAAPSAITLGTVTAATAAVSWTAPTPAPANGYDVYYNSTGIPPTSSTVLNASNSVSSTTTSATISGLSPITTYYVWVRAKCSATDQSYWIPMALPFTTPCVSISTFPWSENFDSMTSIGAGVLPNCWATNGGGPLFTTQDASSQGYNDPKSTPNYVTVYYPTTASYLWTPSFHLTANQSYDFSFFWVGDGYSGWQGDVLVNTLQSSTGATNLNTFVTSSQTTNGGSNSTNYTKVKVTFVPTTTGEYNFGVKAYAATWDPYYLGFDDFNVMPTPTCVEPAGMAVSGIVSNTATISWTAPNPVPANGYEYYISTTNTSPTAATGPVTGTSFSLPSTLIPNTTYYWWVRAICSSTSSSIWIQGPTFTTTQVPATLPYSQPFTSNDFGFVNGSQTNKWYYGATAGNPANSIYISNDNGVTNAYDVYSTSVVHAYRDFAIPTGTTSASPAILTFDWRAVGEGTTPYLYDYISVWMVPSSYMPTVGNSITAGTNRVLLGQLNQNGTWQNFINTNVDLSGYAGGVMRLVFEWKNDSYGGTSPAGAIDNINLLIPTCKVPTTLAVTGIVSNGATISWAAPTPVPAGGYVYYVSTSNVPPSSSTPGVPTTATTVNLAPGLVPNTTYYWWVKAVCSSSDSSIWIPGPSFMTTQIPATLPYLQDFSGSNDFGLLNSGQPNVWFHGSATGNTGKSIYITNDGGTTNAYTDNATSIVHAYRDIQIPAGTSLATFSFDWKADGESYYDYLKVWLVPSNFLPTPGTQITATTGTPGAPGRIQIGQYNLNGSTWSSYSNANLNLTNYAGSVMRLVFEWTNDSSGGTQPPVAIDNIILRVCSTATPVVTVVPASITHNSATITWPQDTGGASYKVRYRPVGTGQWLPTAGPIDVAALTGTATTQTLTLNPPTYPLTPATLYEVEVAAVCNTVNVGTYSHNEFTTKCDPTPPNVTFTNITATSAVVNWSPLVASATYQLQWKKVGDPTWIGPIDLPNPPSNTFSLPSAGYTLTPYTQYEVQVRSTCVGSTTANPWSSLSRFTTERTCDIAPPGLTILELKPTSAKIQWDPYVGPDATGKYILRYRKVGIPGWTNVQVNSNIYTLTDLTELTKYEMQVANVCSGTPGNYTLSYYFTTPTVIYCQMGANNTSGEYISKVTVVPNGKPQMVNASVASTYTDYTAVIPAQIELIQGSTNNQLTIDKVVTGDAGVVAWIDFNRNGEFDINERILVSGPNSAATATTTFSVPSDAFVSNADYMYVVMRVALMKGGIPVNCTNFDSGEVEDYTVRITKKSTDSLLNQNDILIYPNPVSTVLNVKNISKRANYKIYSAAGQLISSGIILNNKVDVHALINGMYVIDIQDGSTSVQKKFIKE</sequence>
<dbReference type="Gene3D" id="2.60.40.10">
    <property type="entry name" value="Immunoglobulins"/>
    <property type="match status" value="6"/>
</dbReference>
<organism evidence="5 6">
    <name type="scientific">Chryseobacterium tagetis</name>
    <dbReference type="NCBI Taxonomy" id="2801334"/>
    <lineage>
        <taxon>Bacteria</taxon>
        <taxon>Pseudomonadati</taxon>
        <taxon>Bacteroidota</taxon>
        <taxon>Flavobacteriia</taxon>
        <taxon>Flavobacteriales</taxon>
        <taxon>Weeksellaceae</taxon>
        <taxon>Chryseobacterium group</taxon>
        <taxon>Chryseobacterium</taxon>
    </lineage>
</organism>
<dbReference type="InterPro" id="IPR050991">
    <property type="entry name" value="ECM_Regulatory_Proteins"/>
</dbReference>
<dbReference type="InterPro" id="IPR003961">
    <property type="entry name" value="FN3_dom"/>
</dbReference>
<feature type="domain" description="Fibronectin type-III" evidence="4">
    <location>
        <begin position="1214"/>
        <end position="1303"/>
    </location>
</feature>
<keyword evidence="2" id="KW-0677">Repeat</keyword>
<feature type="domain" description="Fibronectin type-III" evidence="4">
    <location>
        <begin position="733"/>
        <end position="826"/>
    </location>
</feature>
<dbReference type="PANTHER" id="PTHR46708">
    <property type="entry name" value="TENASCIN"/>
    <property type="match status" value="1"/>
</dbReference>
<name>A0ABS8A9A8_9FLAO</name>
<dbReference type="Pfam" id="PF00041">
    <property type="entry name" value="fn3"/>
    <property type="match status" value="3"/>
</dbReference>
<dbReference type="EMBL" id="JAERSE020000006">
    <property type="protein sequence ID" value="MCA6069361.1"/>
    <property type="molecule type" value="Genomic_DNA"/>
</dbReference>
<feature type="domain" description="Fibronectin type-III" evidence="4">
    <location>
        <begin position="459"/>
        <end position="550"/>
    </location>
</feature>
<evidence type="ECO:0000259" key="4">
    <source>
        <dbReference type="PROSITE" id="PS50853"/>
    </source>
</evidence>
<evidence type="ECO:0000313" key="5">
    <source>
        <dbReference type="EMBL" id="MCA6069361.1"/>
    </source>
</evidence>
<evidence type="ECO:0000256" key="1">
    <source>
        <dbReference type="ARBA" id="ARBA00022729"/>
    </source>
</evidence>
<feature type="domain" description="Fibronectin type-III" evidence="4">
    <location>
        <begin position="1114"/>
        <end position="1210"/>
    </location>
</feature>
<reference evidence="5 6" key="1">
    <citation type="submission" date="2021-09" db="EMBL/GenBank/DDBJ databases">
        <title>Genome sequencing and assembly of Chryseobacterium sp. RG1.</title>
        <authorList>
            <person name="Chhetri G."/>
        </authorList>
    </citation>
    <scope>NUCLEOTIDE SEQUENCE [LARGE SCALE GENOMIC DNA]</scope>
    <source>
        <strain evidence="5 6">RG1</strain>
    </source>
</reference>
<dbReference type="PROSITE" id="PS50853">
    <property type="entry name" value="FN3"/>
    <property type="match status" value="5"/>
</dbReference>
<dbReference type="InterPro" id="IPR026444">
    <property type="entry name" value="Secre_tail"/>
</dbReference>
<evidence type="ECO:0000256" key="2">
    <source>
        <dbReference type="ARBA" id="ARBA00022737"/>
    </source>
</evidence>
<dbReference type="PANTHER" id="PTHR46708:SF2">
    <property type="entry name" value="FIBRONECTIN TYPE-III DOMAIN-CONTAINING PROTEIN"/>
    <property type="match status" value="1"/>
</dbReference>
<dbReference type="Pfam" id="PF20009">
    <property type="entry name" value="GEVED"/>
    <property type="match status" value="1"/>
</dbReference>
<feature type="domain" description="Fibronectin type-III" evidence="4">
    <location>
        <begin position="185"/>
        <end position="283"/>
    </location>
</feature>
<dbReference type="RefSeq" id="WP_225690537.1">
    <property type="nucleotide sequence ID" value="NZ_JAERSE020000006.1"/>
</dbReference>
<dbReference type="SMART" id="SM00060">
    <property type="entry name" value="FN3"/>
    <property type="match status" value="6"/>
</dbReference>
<evidence type="ECO:0000256" key="3">
    <source>
        <dbReference type="SAM" id="SignalP"/>
    </source>
</evidence>
<proteinExistence type="predicted"/>
<dbReference type="NCBIfam" id="TIGR04183">
    <property type="entry name" value="Por_Secre_tail"/>
    <property type="match status" value="1"/>
</dbReference>
<comment type="caution">
    <text evidence="5">The sequence shown here is derived from an EMBL/GenBank/DDBJ whole genome shotgun (WGS) entry which is preliminary data.</text>
</comment>
<dbReference type="Pfam" id="PF18962">
    <property type="entry name" value="Por_Secre_tail"/>
    <property type="match status" value="1"/>
</dbReference>
<dbReference type="InterPro" id="IPR045474">
    <property type="entry name" value="GEVED"/>
</dbReference>
<feature type="chain" id="PRO_5045604932" evidence="3">
    <location>
        <begin position="19"/>
        <end position="1537"/>
    </location>
</feature>
<dbReference type="InterPro" id="IPR013783">
    <property type="entry name" value="Ig-like_fold"/>
</dbReference>
<accession>A0ABS8A9A8</accession>
<keyword evidence="6" id="KW-1185">Reference proteome</keyword>
<dbReference type="CDD" id="cd00063">
    <property type="entry name" value="FN3"/>
    <property type="match status" value="5"/>
</dbReference>
<evidence type="ECO:0000313" key="6">
    <source>
        <dbReference type="Proteomes" id="UP000618240"/>
    </source>
</evidence>
<dbReference type="SUPFAM" id="SSF49265">
    <property type="entry name" value="Fibronectin type III"/>
    <property type="match status" value="5"/>
</dbReference>
<keyword evidence="1 3" id="KW-0732">Signal</keyword>
<gene>
    <name evidence="5" type="ORF">JI747_019515</name>
</gene>
<dbReference type="Proteomes" id="UP000618240">
    <property type="component" value="Unassembled WGS sequence"/>
</dbReference>
<feature type="signal peptide" evidence="3">
    <location>
        <begin position="1"/>
        <end position="18"/>
    </location>
</feature>